<dbReference type="EMBL" id="CAXAMM010015758">
    <property type="protein sequence ID" value="CAK9037111.1"/>
    <property type="molecule type" value="Genomic_DNA"/>
</dbReference>
<dbReference type="InterPro" id="IPR011990">
    <property type="entry name" value="TPR-like_helical_dom_sf"/>
</dbReference>
<dbReference type="Gene3D" id="1.25.40.10">
    <property type="entry name" value="Tetratricopeptide repeat domain"/>
    <property type="match status" value="1"/>
</dbReference>
<proteinExistence type="predicted"/>
<organism evidence="1 2">
    <name type="scientific">Durusdinium trenchii</name>
    <dbReference type="NCBI Taxonomy" id="1381693"/>
    <lineage>
        <taxon>Eukaryota</taxon>
        <taxon>Sar</taxon>
        <taxon>Alveolata</taxon>
        <taxon>Dinophyceae</taxon>
        <taxon>Suessiales</taxon>
        <taxon>Symbiodiniaceae</taxon>
        <taxon>Durusdinium</taxon>
    </lineage>
</organism>
<gene>
    <name evidence="1" type="ORF">SCF082_LOCUS22004</name>
</gene>
<sequence>MLHGPKARGFGLQCPRDRGFGTSYVDALDEIHTGPATVMLSWVWKYSVRTVVTALVRWCARTSRDPPFTYVWQCALCNNQFRVAEKRARNENEDFDTFRTVFEERVHCTGHILALLSPWHGPMYTTRIWCVFELWVACQNQDVKLEVILSEQAEKEFHRALSADGVVVVQRLQAWCTEAAAQFAESCLEDNVAVQPKDAWLLKCMGNWHTDLGHYDEGTKHYKLAKDAMEEAGATETAEYARLLRTIGKSLIVQGHVEDAMETLQQSQSAFIRAQATDTPNYVPWLFVYEVSGFAALSLETCSRLWSPLALLQNQVLLTKHFLQDFLKTFVDINARLFQQSRLAFEMAGAEKSKNFADLLHFMGHLVMTRVLLQPYLGCGGPVYDPNELGDCMDEQGQYSEALRPSLGERFI</sequence>
<reference evidence="1 2" key="1">
    <citation type="submission" date="2024-02" db="EMBL/GenBank/DDBJ databases">
        <authorList>
            <person name="Chen Y."/>
            <person name="Shah S."/>
            <person name="Dougan E. K."/>
            <person name="Thang M."/>
            <person name="Chan C."/>
        </authorList>
    </citation>
    <scope>NUCLEOTIDE SEQUENCE [LARGE SCALE GENOMIC DNA]</scope>
</reference>
<dbReference type="SUPFAM" id="SSF48452">
    <property type="entry name" value="TPR-like"/>
    <property type="match status" value="1"/>
</dbReference>
<keyword evidence="2" id="KW-1185">Reference proteome</keyword>
<evidence type="ECO:0000313" key="1">
    <source>
        <dbReference type="EMBL" id="CAK9037111.1"/>
    </source>
</evidence>
<evidence type="ECO:0000313" key="2">
    <source>
        <dbReference type="Proteomes" id="UP001642464"/>
    </source>
</evidence>
<name>A0ABP0LD88_9DINO</name>
<dbReference type="Proteomes" id="UP001642464">
    <property type="component" value="Unassembled WGS sequence"/>
</dbReference>
<comment type="caution">
    <text evidence="1">The sequence shown here is derived from an EMBL/GenBank/DDBJ whole genome shotgun (WGS) entry which is preliminary data.</text>
</comment>
<accession>A0ABP0LD88</accession>
<protein>
    <submittedName>
        <fullName evidence="1">Alpha-amylase 2</fullName>
    </submittedName>
</protein>